<geneLocation type="plasmid" evidence="1">
    <name>pRGFK0888</name>
</geneLocation>
<accession>A0A0H5Q222</accession>
<reference evidence="1" key="1">
    <citation type="submission" date="2015-06" db="EMBL/GenBank/DDBJ databases">
        <authorList>
            <person name="Joergensen T."/>
        </authorList>
    </citation>
    <scope>NUCLEOTIDE SEQUENCE</scope>
    <source>
        <plasmid evidence="1">pRGFK0888</plasmid>
    </source>
</reference>
<reference evidence="1" key="2">
    <citation type="submission" date="2015-07" db="EMBL/GenBank/DDBJ databases">
        <title>Plasmids, circular viruses and viroids from rat gut.</title>
        <authorList>
            <person name="Jorgensen T.J."/>
            <person name="Hansen M.A."/>
            <person name="Xu Z."/>
            <person name="Tabak M.A."/>
            <person name="Sorensen S.J."/>
            <person name="Hansen L.H."/>
        </authorList>
    </citation>
    <scope>NUCLEOTIDE SEQUENCE</scope>
    <source>
        <plasmid evidence="1">pRGFK0888</plasmid>
    </source>
</reference>
<organism evidence="1">
    <name type="scientific">uncultured prokaryote</name>
    <dbReference type="NCBI Taxonomy" id="198431"/>
    <lineage>
        <taxon>unclassified sequences</taxon>
        <taxon>environmental samples</taxon>
    </lineage>
</organism>
<protein>
    <submittedName>
        <fullName evidence="1">Uncharacterized protein</fullName>
    </submittedName>
</protein>
<sequence length="90" mass="10306">MRDLNKFIAKCEAKAVPDSLINTSDIPELTEDDFARGHFKYWKPLKKSITIRIDVDNLAWLQSGGAKGYQTKLNEVIRWARENKCPLVKG</sequence>
<evidence type="ECO:0000313" key="1">
    <source>
        <dbReference type="EMBL" id="CRY96051.1"/>
    </source>
</evidence>
<dbReference type="InterPro" id="IPR025528">
    <property type="entry name" value="BrnA_antitoxin"/>
</dbReference>
<dbReference type="EMBL" id="LN853490">
    <property type="protein sequence ID" value="CRY96051.1"/>
    <property type="molecule type" value="Genomic_DNA"/>
</dbReference>
<name>A0A0H5Q222_9ZZZZ</name>
<dbReference type="AlphaFoldDB" id="A0A0H5Q222"/>
<dbReference type="Pfam" id="PF14384">
    <property type="entry name" value="BrnA_antitoxin"/>
    <property type="match status" value="1"/>
</dbReference>
<keyword evidence="1" id="KW-0614">Plasmid</keyword>
<proteinExistence type="predicted"/>